<organism evidence="1 2">
    <name type="scientific">Candidatus Jettenia ecosi</name>
    <dbReference type="NCBI Taxonomy" id="2494326"/>
    <lineage>
        <taxon>Bacteria</taxon>
        <taxon>Pseudomonadati</taxon>
        <taxon>Planctomycetota</taxon>
        <taxon>Candidatus Brocadiia</taxon>
        <taxon>Candidatus Brocadiales</taxon>
        <taxon>Candidatus Brocadiaceae</taxon>
        <taxon>Candidatus Jettenia</taxon>
    </lineage>
</organism>
<dbReference type="Proteomes" id="UP000319783">
    <property type="component" value="Unassembled WGS sequence"/>
</dbReference>
<comment type="caution">
    <text evidence="1">The sequence shown here is derived from an EMBL/GenBank/DDBJ whole genome shotgun (WGS) entry which is preliminary data.</text>
</comment>
<name>A0A533QJB0_9BACT</name>
<proteinExistence type="predicted"/>
<dbReference type="AlphaFoldDB" id="A0A533QJB0"/>
<evidence type="ECO:0000313" key="1">
    <source>
        <dbReference type="EMBL" id="TLD42811.1"/>
    </source>
</evidence>
<evidence type="ECO:0008006" key="3">
    <source>
        <dbReference type="Google" id="ProtNLM"/>
    </source>
</evidence>
<protein>
    <recommendedName>
        <fullName evidence="3">Lipoprotein</fullName>
    </recommendedName>
</protein>
<gene>
    <name evidence="1" type="ORF">JETT_0833</name>
</gene>
<reference evidence="1 2" key="1">
    <citation type="submission" date="2019-04" db="EMBL/GenBank/DDBJ databases">
        <title>Genome of a novel bacterium Candidatus Jettenia ecosi reconstructed from metagenome of an anammox bioreactor.</title>
        <authorList>
            <person name="Mardanov A.V."/>
            <person name="Beletsky A.V."/>
            <person name="Ravin N.V."/>
            <person name="Botchkova E.A."/>
            <person name="Litti Y.V."/>
            <person name="Nozhevnikova A.N."/>
        </authorList>
    </citation>
    <scope>NUCLEOTIDE SEQUENCE [LARGE SCALE GENOMIC DNA]</scope>
    <source>
        <strain evidence="1">J2</strain>
    </source>
</reference>
<sequence>MKKQVIICAGISFLTLFSYGCSIASKGWQKDTDRKIAALSKTNQMLEKRIDGVSKSISLLVNDGNRLHSEVDNIKVHGKDIQQNVKEIELLVKIMHDNICNLKANYQTVEENFNKQIHDIQKAEIELANRLEMIKLDIKEEIKKKTELPANP</sequence>
<dbReference type="PROSITE" id="PS51257">
    <property type="entry name" value="PROKAR_LIPOPROTEIN"/>
    <property type="match status" value="1"/>
</dbReference>
<accession>A0A533QJB0</accession>
<evidence type="ECO:0000313" key="2">
    <source>
        <dbReference type="Proteomes" id="UP000319783"/>
    </source>
</evidence>
<dbReference type="EMBL" id="SULG01000012">
    <property type="protein sequence ID" value="TLD42811.1"/>
    <property type="molecule type" value="Genomic_DNA"/>
</dbReference>